<proteinExistence type="predicted"/>
<keyword evidence="8" id="KW-1185">Reference proteome</keyword>
<dbReference type="Proteomes" id="UP000321379">
    <property type="component" value="Unassembled WGS sequence"/>
</dbReference>
<feature type="transmembrane region" description="Helical" evidence="6">
    <location>
        <begin position="197"/>
        <end position="214"/>
    </location>
</feature>
<reference evidence="7 8" key="1">
    <citation type="submission" date="2019-08" db="EMBL/GenBank/DDBJ databases">
        <title>Bacterial whole genome sequence for Glaciihabitans sp. CHu50b-6-2.</title>
        <authorList>
            <person name="Jin L."/>
        </authorList>
    </citation>
    <scope>NUCLEOTIDE SEQUENCE [LARGE SCALE GENOMIC DNA]</scope>
    <source>
        <strain evidence="7 8">CHu50b-6-2</strain>
    </source>
</reference>
<evidence type="ECO:0000256" key="5">
    <source>
        <dbReference type="ARBA" id="ARBA00023136"/>
    </source>
</evidence>
<dbReference type="InterPro" id="IPR001123">
    <property type="entry name" value="LeuE-type"/>
</dbReference>
<keyword evidence="4 6" id="KW-1133">Transmembrane helix</keyword>
<accession>A0A5C8ULT6</accession>
<evidence type="ECO:0000256" key="2">
    <source>
        <dbReference type="ARBA" id="ARBA00022475"/>
    </source>
</evidence>
<organism evidence="7 8">
    <name type="scientific">Lacisediminihabitans profunda</name>
    <dbReference type="NCBI Taxonomy" id="2594790"/>
    <lineage>
        <taxon>Bacteria</taxon>
        <taxon>Bacillati</taxon>
        <taxon>Actinomycetota</taxon>
        <taxon>Actinomycetes</taxon>
        <taxon>Micrococcales</taxon>
        <taxon>Microbacteriaceae</taxon>
        <taxon>Lacisediminihabitans</taxon>
    </lineage>
</organism>
<evidence type="ECO:0000256" key="3">
    <source>
        <dbReference type="ARBA" id="ARBA00022692"/>
    </source>
</evidence>
<dbReference type="PANTHER" id="PTHR30086:SF20">
    <property type="entry name" value="ARGININE EXPORTER PROTEIN ARGO-RELATED"/>
    <property type="match status" value="1"/>
</dbReference>
<keyword evidence="2" id="KW-1003">Cell membrane</keyword>
<feature type="transmembrane region" description="Helical" evidence="6">
    <location>
        <begin position="70"/>
        <end position="91"/>
    </location>
</feature>
<feature type="transmembrane region" description="Helical" evidence="6">
    <location>
        <begin position="40"/>
        <end position="64"/>
    </location>
</feature>
<evidence type="ECO:0000256" key="1">
    <source>
        <dbReference type="ARBA" id="ARBA00004651"/>
    </source>
</evidence>
<name>A0A5C8ULT6_9MICO</name>
<evidence type="ECO:0000313" key="7">
    <source>
        <dbReference type="EMBL" id="TXN29150.1"/>
    </source>
</evidence>
<gene>
    <name evidence="7" type="ORF">FVP33_13270</name>
</gene>
<dbReference type="EMBL" id="VRMG01000009">
    <property type="protein sequence ID" value="TXN29150.1"/>
    <property type="molecule type" value="Genomic_DNA"/>
</dbReference>
<keyword evidence="5 6" id="KW-0472">Membrane</keyword>
<comment type="caution">
    <text evidence="7">The sequence shown here is derived from an EMBL/GenBank/DDBJ whole genome shotgun (WGS) entry which is preliminary data.</text>
</comment>
<evidence type="ECO:0000256" key="4">
    <source>
        <dbReference type="ARBA" id="ARBA00022989"/>
    </source>
</evidence>
<dbReference type="GO" id="GO:0015171">
    <property type="term" value="F:amino acid transmembrane transporter activity"/>
    <property type="evidence" value="ECO:0007669"/>
    <property type="project" value="TreeGrafter"/>
</dbReference>
<dbReference type="GO" id="GO:0005886">
    <property type="term" value="C:plasma membrane"/>
    <property type="evidence" value="ECO:0007669"/>
    <property type="project" value="UniProtKB-SubCell"/>
</dbReference>
<feature type="transmembrane region" description="Helical" evidence="6">
    <location>
        <begin position="154"/>
        <end position="177"/>
    </location>
</feature>
<keyword evidence="3 6" id="KW-0812">Transmembrane</keyword>
<feature type="transmembrane region" description="Helical" evidence="6">
    <location>
        <begin position="6"/>
        <end position="28"/>
    </location>
</feature>
<dbReference type="Pfam" id="PF01810">
    <property type="entry name" value="LysE"/>
    <property type="match status" value="1"/>
</dbReference>
<evidence type="ECO:0000313" key="8">
    <source>
        <dbReference type="Proteomes" id="UP000321379"/>
    </source>
</evidence>
<dbReference type="PANTHER" id="PTHR30086">
    <property type="entry name" value="ARGININE EXPORTER PROTEIN ARGO"/>
    <property type="match status" value="1"/>
</dbReference>
<comment type="subcellular location">
    <subcellularLocation>
        <location evidence="1">Cell membrane</location>
        <topology evidence="1">Multi-pass membrane protein</topology>
    </subcellularLocation>
</comment>
<dbReference type="RefSeq" id="WP_147784170.1">
    <property type="nucleotide sequence ID" value="NZ_VRMG01000009.1"/>
</dbReference>
<protein>
    <submittedName>
        <fullName evidence="7">LysE family translocator</fullName>
    </submittedName>
</protein>
<dbReference type="AlphaFoldDB" id="A0A5C8ULT6"/>
<sequence>MTLASFAAFSGLCVLLAVTPGPDTFLALRFSMARRAAGIASGLGSSVGSIAWAALVAAGLAALLEQSAELYRVVKIVGGLYLVYLGISTFIRARRSRARSAENRPHAAAVTVRGLGIRQAFAAGMASTLLNPKVGLFFLAIVPQFVPAHQATAGWTLILGVTFAVIGGIYLTVIAFVASRVTGWLNRPAVTKWLERISSGVLAALGIGTIVLSAQE</sequence>
<dbReference type="PIRSF" id="PIRSF006324">
    <property type="entry name" value="LeuE"/>
    <property type="match status" value="1"/>
</dbReference>
<evidence type="ECO:0000256" key="6">
    <source>
        <dbReference type="SAM" id="Phobius"/>
    </source>
</evidence>
<feature type="transmembrane region" description="Helical" evidence="6">
    <location>
        <begin position="120"/>
        <end position="142"/>
    </location>
</feature>